<feature type="region of interest" description="Disordered" evidence="1">
    <location>
        <begin position="496"/>
        <end position="520"/>
    </location>
</feature>
<comment type="caution">
    <text evidence="2">The sequence shown here is derived from an EMBL/GenBank/DDBJ whole genome shotgun (WGS) entry which is preliminary data.</text>
</comment>
<feature type="region of interest" description="Disordered" evidence="1">
    <location>
        <begin position="219"/>
        <end position="252"/>
    </location>
</feature>
<keyword evidence="3" id="KW-1185">Reference proteome</keyword>
<dbReference type="EMBL" id="CANTFM010001199">
    <property type="protein sequence ID" value="CAI5736673.1"/>
    <property type="molecule type" value="Genomic_DNA"/>
</dbReference>
<feature type="compositionally biased region" description="Basic and acidic residues" evidence="1">
    <location>
        <begin position="240"/>
        <end position="252"/>
    </location>
</feature>
<gene>
    <name evidence="2" type="ORF">PDE001_LOCUS6375</name>
</gene>
<organism evidence="2 3">
    <name type="scientific">Peronospora destructor</name>
    <dbReference type="NCBI Taxonomy" id="86335"/>
    <lineage>
        <taxon>Eukaryota</taxon>
        <taxon>Sar</taxon>
        <taxon>Stramenopiles</taxon>
        <taxon>Oomycota</taxon>
        <taxon>Peronosporomycetes</taxon>
        <taxon>Peronosporales</taxon>
        <taxon>Peronosporaceae</taxon>
        <taxon>Peronospora</taxon>
    </lineage>
</organism>
<dbReference type="Proteomes" id="UP001162029">
    <property type="component" value="Unassembled WGS sequence"/>
</dbReference>
<evidence type="ECO:0000256" key="1">
    <source>
        <dbReference type="SAM" id="MobiDB-lite"/>
    </source>
</evidence>
<evidence type="ECO:0000313" key="3">
    <source>
        <dbReference type="Proteomes" id="UP001162029"/>
    </source>
</evidence>
<dbReference type="AlphaFoldDB" id="A0AAV0UKG2"/>
<name>A0AAV0UKG2_9STRA</name>
<protein>
    <submittedName>
        <fullName evidence="2">Uncharacterized protein</fullName>
    </submittedName>
</protein>
<reference evidence="2" key="1">
    <citation type="submission" date="2022-12" db="EMBL/GenBank/DDBJ databases">
        <authorList>
            <person name="Webb A."/>
        </authorList>
    </citation>
    <scope>NUCLEOTIDE SEQUENCE</scope>
    <source>
        <strain evidence="2">Pd1</strain>
    </source>
</reference>
<evidence type="ECO:0000313" key="2">
    <source>
        <dbReference type="EMBL" id="CAI5736673.1"/>
    </source>
</evidence>
<sequence>MPIVEVSPAAVTPILEGSSVHYDFAVLYEKYNYMVTVCFGYSDWQSLALSISMYKSMLSDDFIAKIIKVVKLTETASELTKVDIVAIDNALVQSVPTTLSAMEDRYHLTSHHSPDSFDSDSLLGLHTTWMNDEQLNNMLTMDAFADVPMSRAQNSNADCLNVAGKPMEQSNAIDSVLYTELGEHEAQLLDATLNVSIEREMLPVWEPFADTIVTMSPLKMQTRSSDPRTRRMTSSALTRTETEKKLQRISKMESNDTGDATALFGVTKRPRTRSSSWQKHEQNTFFALFKVKWPPTPEGKPVPPFSSLLLQRFDAISTKIRTKSVMEVRQFYTTVMQHIYELLQVVDNDVDLTNPDQVRIAVWCWSKLIADKKHHDDFRALDSEPAVVKANLANVLLQSIIRSRRQMLKAKSENSTPNSNAPALGPCSISAWVSRSNLSSFFTRSDVPGSEASTIQFHYPIVRKKHSASLGQVAVTPSPSTASVFENVKQVLSLPNVQHPSGEPPGGATLKRKRSVSTNRSPALACVKTHQSEIGAATFTSPPPM</sequence>
<proteinExistence type="predicted"/>
<accession>A0AAV0UKG2</accession>